<comment type="similarity">
    <text evidence="2">Belongs to the bacterial solute-binding protein 7 family.</text>
</comment>
<evidence type="ECO:0000256" key="1">
    <source>
        <dbReference type="ARBA" id="ARBA00004196"/>
    </source>
</evidence>
<dbReference type="InterPro" id="IPR038404">
    <property type="entry name" value="TRAP_DctP_sf"/>
</dbReference>
<dbReference type="Pfam" id="PF03480">
    <property type="entry name" value="DctP"/>
    <property type="match status" value="1"/>
</dbReference>
<dbReference type="EMBL" id="NRRL01000053">
    <property type="protein sequence ID" value="MBK1669584.1"/>
    <property type="molecule type" value="Genomic_DNA"/>
</dbReference>
<accession>A0ABS1DH93</accession>
<proteinExistence type="inferred from homology"/>
<evidence type="ECO:0000256" key="3">
    <source>
        <dbReference type="ARBA" id="ARBA00022448"/>
    </source>
</evidence>
<dbReference type="Gene3D" id="3.40.190.170">
    <property type="entry name" value="Bacterial extracellular solute-binding protein, family 7"/>
    <property type="match status" value="1"/>
</dbReference>
<keyword evidence="4" id="KW-0732">Signal</keyword>
<evidence type="ECO:0000313" key="5">
    <source>
        <dbReference type="EMBL" id="MBK1669584.1"/>
    </source>
</evidence>
<protein>
    <submittedName>
        <fullName evidence="5">C4-dicarboxylate ABC transporter</fullName>
    </submittedName>
</protein>
<gene>
    <name evidence="5" type="ORF">CKO28_16210</name>
</gene>
<dbReference type="PANTHER" id="PTHR33376">
    <property type="match status" value="1"/>
</dbReference>
<dbReference type="NCBIfam" id="TIGR00787">
    <property type="entry name" value="dctP"/>
    <property type="match status" value="1"/>
</dbReference>
<organism evidence="5 6">
    <name type="scientific">Rhodovibrio sodomensis</name>
    <dbReference type="NCBI Taxonomy" id="1088"/>
    <lineage>
        <taxon>Bacteria</taxon>
        <taxon>Pseudomonadati</taxon>
        <taxon>Pseudomonadota</taxon>
        <taxon>Alphaproteobacteria</taxon>
        <taxon>Rhodospirillales</taxon>
        <taxon>Rhodovibrionaceae</taxon>
        <taxon>Rhodovibrio</taxon>
    </lineage>
</organism>
<dbReference type="PANTHER" id="PTHR33376:SF4">
    <property type="entry name" value="SIALIC ACID-BINDING PERIPLASMIC PROTEIN SIAP"/>
    <property type="match status" value="1"/>
</dbReference>
<dbReference type="CDD" id="cd13603">
    <property type="entry name" value="PBP2_TRAP_Siap_TeaA_like"/>
    <property type="match status" value="1"/>
</dbReference>
<evidence type="ECO:0000313" key="6">
    <source>
        <dbReference type="Proteomes" id="UP001296873"/>
    </source>
</evidence>
<comment type="subcellular location">
    <subcellularLocation>
        <location evidence="1">Cell envelope</location>
    </subcellularLocation>
</comment>
<dbReference type="PIRSF" id="PIRSF006470">
    <property type="entry name" value="DctB"/>
    <property type="match status" value="1"/>
</dbReference>
<evidence type="ECO:0000256" key="4">
    <source>
        <dbReference type="ARBA" id="ARBA00022729"/>
    </source>
</evidence>
<dbReference type="InterPro" id="IPR018389">
    <property type="entry name" value="DctP_fam"/>
</dbReference>
<dbReference type="Proteomes" id="UP001296873">
    <property type="component" value="Unassembled WGS sequence"/>
</dbReference>
<dbReference type="RefSeq" id="WP_200341916.1">
    <property type="nucleotide sequence ID" value="NZ_NRRL01000053.1"/>
</dbReference>
<dbReference type="InterPro" id="IPR004682">
    <property type="entry name" value="TRAP_DctP"/>
</dbReference>
<reference evidence="5 6" key="1">
    <citation type="journal article" date="2020" name="Microorganisms">
        <title>Osmotic Adaptation and Compatible Solute Biosynthesis of Phototrophic Bacteria as Revealed from Genome Analyses.</title>
        <authorList>
            <person name="Imhoff J.F."/>
            <person name="Rahn T."/>
            <person name="Kunzel S."/>
            <person name="Keller A."/>
            <person name="Neulinger S.C."/>
        </authorList>
    </citation>
    <scope>NUCLEOTIDE SEQUENCE [LARGE SCALE GENOMIC DNA]</scope>
    <source>
        <strain evidence="5 6">DSM 9895</strain>
    </source>
</reference>
<comment type="caution">
    <text evidence="5">The sequence shown here is derived from an EMBL/GenBank/DDBJ whole genome shotgun (WGS) entry which is preliminary data.</text>
</comment>
<dbReference type="NCBIfam" id="NF037995">
    <property type="entry name" value="TRAP_S1"/>
    <property type="match status" value="1"/>
</dbReference>
<keyword evidence="6" id="KW-1185">Reference proteome</keyword>
<evidence type="ECO:0000256" key="2">
    <source>
        <dbReference type="ARBA" id="ARBA00009023"/>
    </source>
</evidence>
<name>A0ABS1DH93_9PROT</name>
<keyword evidence="3" id="KW-0813">Transport</keyword>
<sequence length="327" mass="35655">MKRAFGAVVGATLLTAAFQPDDAAAQAIMAHGAAQDNPRHQAALMFRDLAEARTNGSVDITVRCCAQLGDDDEMISSVGANNIQISANSQGSFAQVVPSAALFGLPFLFESLPQAWQVIDGPIGDKIADRAAEKGYIVLAWWDNGIRNVTHKSKCINEPADIEGMDIRTPPSEMTVDMFNALGANPEPLAWSELPSALRAGTFQGQENPLINIYTANLHEITPYISMTRHKYETTPLIASREWWNSLNPSEQDAVRSAAEDAGWYQRGRALRADARLQQTLKQEGATFCDVDTAAFKEATASVYDKWAKKFPDLVPQMRAAAERAAE</sequence>